<dbReference type="STRING" id="92947.BVG79_01073"/>
<evidence type="ECO:0000313" key="2">
    <source>
        <dbReference type="Proteomes" id="UP000242447"/>
    </source>
</evidence>
<dbReference type="AlphaFoldDB" id="A0A1W6NYZ9"/>
<protein>
    <submittedName>
        <fullName evidence="1">Uncharacterized protein</fullName>
    </submittedName>
</protein>
<evidence type="ECO:0000313" key="1">
    <source>
        <dbReference type="EMBL" id="ARO14419.1"/>
    </source>
</evidence>
<dbReference type="EMBL" id="CP019937">
    <property type="protein sequence ID" value="ARO14419.1"/>
    <property type="molecule type" value="Genomic_DNA"/>
</dbReference>
<name>A0A1W6NYZ9_9RHOB</name>
<dbReference type="Proteomes" id="UP000242447">
    <property type="component" value="Chromosome"/>
</dbReference>
<gene>
    <name evidence="1" type="ORF">BVG79_01073</name>
</gene>
<organism evidence="1 2">
    <name type="scientific">Ketogulonicigenium robustum</name>
    <dbReference type="NCBI Taxonomy" id="92947"/>
    <lineage>
        <taxon>Bacteria</taxon>
        <taxon>Pseudomonadati</taxon>
        <taxon>Pseudomonadota</taxon>
        <taxon>Alphaproteobacteria</taxon>
        <taxon>Rhodobacterales</taxon>
        <taxon>Roseobacteraceae</taxon>
        <taxon>Ketogulonicigenium</taxon>
    </lineage>
</organism>
<proteinExistence type="predicted"/>
<accession>A0A1W6NYZ9</accession>
<reference evidence="1 2" key="1">
    <citation type="submission" date="2017-02" db="EMBL/GenBank/DDBJ databases">
        <title>Ketogulonicigenium robustum SPU B003 Genome sequencing and assembly.</title>
        <authorList>
            <person name="Li Y."/>
            <person name="Liu L."/>
            <person name="Wang C."/>
            <person name="Zhang M."/>
            <person name="Zhang T."/>
            <person name="Zhang Y."/>
        </authorList>
    </citation>
    <scope>NUCLEOTIDE SEQUENCE [LARGE SCALE GENOMIC DNA]</scope>
    <source>
        <strain evidence="1 2">SPU_B003</strain>
    </source>
</reference>
<sequence>MPAETRLQACIARRAHQQRRAHKDASTYEGTHLRLARELQAIREAGL</sequence>
<keyword evidence="2" id="KW-1185">Reference proteome</keyword>
<dbReference type="KEGG" id="kro:BVG79_01073"/>